<dbReference type="Proteomes" id="UP000309038">
    <property type="component" value="Unassembled WGS sequence"/>
</dbReference>
<accession>A0A4S4KS38</accession>
<proteinExistence type="predicted"/>
<feature type="transmembrane region" description="Helical" evidence="2">
    <location>
        <begin position="282"/>
        <end position="307"/>
    </location>
</feature>
<feature type="transmembrane region" description="Helical" evidence="2">
    <location>
        <begin position="229"/>
        <end position="249"/>
    </location>
</feature>
<gene>
    <name evidence="3" type="ORF">EW026_g1337</name>
</gene>
<keyword evidence="4" id="KW-1185">Reference proteome</keyword>
<keyword evidence="2" id="KW-0812">Transmembrane</keyword>
<feature type="transmembrane region" description="Helical" evidence="2">
    <location>
        <begin position="203"/>
        <end position="223"/>
    </location>
</feature>
<comment type="caution">
    <text evidence="3">The sequence shown here is derived from an EMBL/GenBank/DDBJ whole genome shotgun (WGS) entry which is preliminary data.</text>
</comment>
<evidence type="ECO:0000256" key="2">
    <source>
        <dbReference type="SAM" id="Phobius"/>
    </source>
</evidence>
<dbReference type="AlphaFoldDB" id="A0A4S4KS38"/>
<evidence type="ECO:0000313" key="3">
    <source>
        <dbReference type="EMBL" id="THH01314.1"/>
    </source>
</evidence>
<feature type="transmembrane region" description="Helical" evidence="2">
    <location>
        <begin position="134"/>
        <end position="153"/>
    </location>
</feature>
<sequence>MSTVAAELQGTVHRYHWFEPTLTVPSTWISLARIEAPDSSPPNHADPGLPVEEVESIELRPIHRATEEHEALCYIERLNPASRAAQSSAVLDPSPVSIPSTEHRDVERGPPSLADHSDSNDLDTVTSTIIGKCLYVLEFIIWLPYYTLFLLCMPHLYKARVDSIIESGSDISSGVPDDAGLASFEKRWVRFVSSLSYEWKTMYLFSGVVIAAIPGLFQVGGFLDESTTTTIGVITIITAVIGVIVSYIYRRSLSETKKSDAGVIWVQGASAMQSSIYFKPSMLLAAPSVFTAWTMILFLMFLVSYVWRLPLATNGHDPLGQLASSAASESAAASMQSAASDASSTSTLPMGSQITIGVTSLMGVAYAYTSISYFLSLGAARGAD</sequence>
<name>A0A4S4KS38_9APHY</name>
<protein>
    <submittedName>
        <fullName evidence="3">Uncharacterized protein</fullName>
    </submittedName>
</protein>
<feature type="transmembrane region" description="Helical" evidence="2">
    <location>
        <begin position="354"/>
        <end position="375"/>
    </location>
</feature>
<dbReference type="EMBL" id="SGPJ01000026">
    <property type="protein sequence ID" value="THH01314.1"/>
    <property type="molecule type" value="Genomic_DNA"/>
</dbReference>
<organism evidence="3 4">
    <name type="scientific">Hermanssonia centrifuga</name>
    <dbReference type="NCBI Taxonomy" id="98765"/>
    <lineage>
        <taxon>Eukaryota</taxon>
        <taxon>Fungi</taxon>
        <taxon>Dikarya</taxon>
        <taxon>Basidiomycota</taxon>
        <taxon>Agaricomycotina</taxon>
        <taxon>Agaricomycetes</taxon>
        <taxon>Polyporales</taxon>
        <taxon>Meruliaceae</taxon>
        <taxon>Hermanssonia</taxon>
    </lineage>
</organism>
<keyword evidence="2" id="KW-1133">Transmembrane helix</keyword>
<feature type="region of interest" description="Disordered" evidence="1">
    <location>
        <begin position="86"/>
        <end position="119"/>
    </location>
</feature>
<keyword evidence="2" id="KW-0472">Membrane</keyword>
<evidence type="ECO:0000313" key="4">
    <source>
        <dbReference type="Proteomes" id="UP000309038"/>
    </source>
</evidence>
<evidence type="ECO:0000256" key="1">
    <source>
        <dbReference type="SAM" id="MobiDB-lite"/>
    </source>
</evidence>
<reference evidence="3 4" key="1">
    <citation type="submission" date="2019-02" db="EMBL/GenBank/DDBJ databases">
        <title>Genome sequencing of the rare red list fungi Phlebia centrifuga.</title>
        <authorList>
            <person name="Buettner E."/>
            <person name="Kellner H."/>
        </authorList>
    </citation>
    <scope>NUCLEOTIDE SEQUENCE [LARGE SCALE GENOMIC DNA]</scope>
    <source>
        <strain evidence="3 4">DSM 108282</strain>
    </source>
</reference>